<dbReference type="Gene3D" id="3.30.1870.10">
    <property type="entry name" value="EreA-like, domain 2"/>
    <property type="match status" value="1"/>
</dbReference>
<keyword evidence="1" id="KW-0472">Membrane</keyword>
<keyword evidence="3" id="KW-1185">Reference proteome</keyword>
<accession>A0A6L9LC20</accession>
<dbReference type="AlphaFoldDB" id="A0A6L9LC20"/>
<proteinExistence type="predicted"/>
<evidence type="ECO:0000256" key="1">
    <source>
        <dbReference type="SAM" id="Phobius"/>
    </source>
</evidence>
<feature type="transmembrane region" description="Helical" evidence="1">
    <location>
        <begin position="12"/>
        <end position="29"/>
    </location>
</feature>
<dbReference type="SUPFAM" id="SSF159501">
    <property type="entry name" value="EreA/ChaN-like"/>
    <property type="match status" value="1"/>
</dbReference>
<evidence type="ECO:0000313" key="3">
    <source>
        <dbReference type="Proteomes" id="UP000474175"/>
    </source>
</evidence>
<keyword evidence="1" id="KW-0812">Transmembrane</keyword>
<dbReference type="RefSeq" id="WP_163949251.1">
    <property type="nucleotide sequence ID" value="NZ_JAAFZH010000005.1"/>
</dbReference>
<dbReference type="EMBL" id="JAAFZH010000005">
    <property type="protein sequence ID" value="NDU96028.1"/>
    <property type="molecule type" value="Genomic_DNA"/>
</dbReference>
<dbReference type="Proteomes" id="UP000474175">
    <property type="component" value="Unassembled WGS sequence"/>
</dbReference>
<protein>
    <submittedName>
        <fullName evidence="2">Erythromycin esterase family protein</fullName>
    </submittedName>
</protein>
<keyword evidence="1" id="KW-1133">Transmembrane helix</keyword>
<evidence type="ECO:0000313" key="2">
    <source>
        <dbReference type="EMBL" id="NDU96028.1"/>
    </source>
</evidence>
<organism evidence="2 3">
    <name type="scientific">Spirosoma terrae</name>
    <dbReference type="NCBI Taxonomy" id="1968276"/>
    <lineage>
        <taxon>Bacteria</taxon>
        <taxon>Pseudomonadati</taxon>
        <taxon>Bacteroidota</taxon>
        <taxon>Cytophagia</taxon>
        <taxon>Cytophagales</taxon>
        <taxon>Cytophagaceae</taxon>
        <taxon>Spirosoma</taxon>
    </lineage>
</organism>
<reference evidence="2 3" key="1">
    <citation type="submission" date="2020-02" db="EMBL/GenBank/DDBJ databases">
        <title>Draft genome sequence of two Spirosoma agri KCTC 52727 and Spirosoma terrae KCTC 52035.</title>
        <authorList>
            <person name="Rojas J."/>
            <person name="Ambika Manirajan B."/>
            <person name="Suarez C."/>
            <person name="Ratering S."/>
            <person name="Schnell S."/>
        </authorList>
    </citation>
    <scope>NUCLEOTIDE SEQUENCE [LARGE SCALE GENOMIC DNA]</scope>
    <source>
        <strain evidence="2 3">KCTC 52035</strain>
    </source>
</reference>
<comment type="caution">
    <text evidence="2">The sequence shown here is derived from an EMBL/GenBank/DDBJ whole genome shotgun (WGS) entry which is preliminary data.</text>
</comment>
<name>A0A6L9LC20_9BACT</name>
<gene>
    <name evidence="2" type="ORF">GK108_14185</name>
</gene>
<sequence length="431" mass="49920">MQFFQLSLRSRVSFYVLSLIVLSALSGWAQSDSISYREVPKEEILAGSADNFKLFDESFYQNQLFLLGESHGVQKPQEVDFELLKHLNQKAGVRYYIAEVDATKAYYMNQYLKTSDDATLRKVFRSWVENKAQWANNDFFRKIQRIRALNQTLPANRQIQFVGIDRIHDNKLVAEHLTQLIQGKKLPKASQPLADSLMQRLGRPMADSLVTEPALAWLADWEVNRATYQKVFGQDAKTLHHLLTNIGYLKTIKSREKTIFTNFKTILPDLNNEKLYGFWGYFHVLQNPPLQSAKPFACLVKESDLYLHDKVVSITFSYLDSYSMVPTAYLPPFWQDKGKTYTRLDKFNQDSELMHTEGIDAMRAATRPNSLTLFALDRPGSFARKTPIRIKYAPYMPKTQQMQFDPAHPTTDYFQYVILVRNSDMTEPMEP</sequence>